<gene>
    <name evidence="2" type="ORF">B4121_0391</name>
</gene>
<comment type="caution">
    <text evidence="2">The sequence shown here is derived from an EMBL/GenBank/DDBJ whole genome shotgun (WGS) entry which is preliminary data.</text>
</comment>
<name>A0A7Z0X228_9BACI</name>
<dbReference type="AlphaFoldDB" id="A0A7Z0X228"/>
<dbReference type="EMBL" id="LKPO01000001">
    <property type="protein sequence ID" value="OLF98864.1"/>
    <property type="molecule type" value="Genomic_DNA"/>
</dbReference>
<accession>A0A7Z0X228</accession>
<protein>
    <submittedName>
        <fullName evidence="2">Uncharacterized protein</fullName>
    </submittedName>
</protein>
<sequence length="37" mass="4373">MPEEETRHYANTDTLTSERRRDQVKNFVEKPPKGKAL</sequence>
<evidence type="ECO:0000313" key="3">
    <source>
        <dbReference type="Proteomes" id="UP000185604"/>
    </source>
</evidence>
<organism evidence="2 3">
    <name type="scientific">Bacillus paralicheniformis</name>
    <dbReference type="NCBI Taxonomy" id="1648923"/>
    <lineage>
        <taxon>Bacteria</taxon>
        <taxon>Bacillati</taxon>
        <taxon>Bacillota</taxon>
        <taxon>Bacilli</taxon>
        <taxon>Bacillales</taxon>
        <taxon>Bacillaceae</taxon>
        <taxon>Bacillus</taxon>
    </lineage>
</organism>
<feature type="region of interest" description="Disordered" evidence="1">
    <location>
        <begin position="1"/>
        <end position="37"/>
    </location>
</feature>
<evidence type="ECO:0000256" key="1">
    <source>
        <dbReference type="SAM" id="MobiDB-lite"/>
    </source>
</evidence>
<dbReference type="Proteomes" id="UP000185604">
    <property type="component" value="Unassembled WGS sequence"/>
</dbReference>
<reference evidence="2 3" key="1">
    <citation type="journal article" date="2016" name="Front. Microbiol.">
        <title>High-Level Heat Resistance of Spores of Bacillus amyloliquefaciens and Bacillus licheniformis Results from the Presence of a spoVA Operon in a Tn1546 Transposon.</title>
        <authorList>
            <person name="Berendsen E.M."/>
            <person name="Koning R.A."/>
            <person name="Boekhorst J."/>
            <person name="de Jong A."/>
            <person name="Kuipers O.P."/>
            <person name="Wells-Bennik M.H."/>
        </authorList>
    </citation>
    <scope>NUCLEOTIDE SEQUENCE [LARGE SCALE GENOMIC DNA]</scope>
    <source>
        <strain evidence="2 3">B4121</strain>
    </source>
</reference>
<proteinExistence type="predicted"/>
<evidence type="ECO:0000313" key="2">
    <source>
        <dbReference type="EMBL" id="OLF98864.1"/>
    </source>
</evidence>